<dbReference type="RefSeq" id="WP_321536263.1">
    <property type="nucleotide sequence ID" value="NZ_JARGDL010000014.1"/>
</dbReference>
<reference evidence="2" key="1">
    <citation type="submission" date="2023-03" db="EMBL/GenBank/DDBJ databases">
        <title>Stygiobacter electus gen. nov., sp. nov., facultatively anaerobic thermotolerant bacterium of the class Ignavibacteria from a well of Yessentuki mineral water deposit.</title>
        <authorList>
            <person name="Podosokorskaya O.A."/>
            <person name="Elcheninov A.G."/>
            <person name="Petrova N.F."/>
            <person name="Zavarzina D.G."/>
            <person name="Kublanov I.V."/>
            <person name="Merkel A.Y."/>
        </authorList>
    </citation>
    <scope>NUCLEOTIDE SEQUENCE</scope>
    <source>
        <strain evidence="2">09-Me</strain>
    </source>
</reference>
<protein>
    <submittedName>
        <fullName evidence="2">DUF3109 family protein</fullName>
    </submittedName>
</protein>
<evidence type="ECO:0000256" key="1">
    <source>
        <dbReference type="ARBA" id="ARBA00093770"/>
    </source>
</evidence>
<accession>A0AAE3P161</accession>
<comment type="similarity">
    <text evidence="1">Belongs to the Rv0495c family.</text>
</comment>
<sequence>MNQENQKIINGLIIDPIIFTQKFVKACDVCICSGECCYYGVYTDKSEYEKILSVKDRIIKSMDDSQTKNVEDWFEEEQEDSDFPSGIAVGTEVYNGKCVFLDKQGFCTLQKIAIEDGEHKWKYKPLYCILFPLVIFEGKLTIDDEHLNRMHYCNKSINQVSTIFETCKNELKFVLGEEGFKELEEYRNEYFKLNKKKDHEAA</sequence>
<dbReference type="Proteomes" id="UP001221302">
    <property type="component" value="Unassembled WGS sequence"/>
</dbReference>
<gene>
    <name evidence="2" type="ORF">P0M35_10040</name>
</gene>
<dbReference type="Pfam" id="PF11307">
    <property type="entry name" value="DUF3109"/>
    <property type="match status" value="1"/>
</dbReference>
<dbReference type="AlphaFoldDB" id="A0AAE3P161"/>
<evidence type="ECO:0000313" key="3">
    <source>
        <dbReference type="Proteomes" id="UP001221302"/>
    </source>
</evidence>
<comment type="caution">
    <text evidence="2">The sequence shown here is derived from an EMBL/GenBank/DDBJ whole genome shotgun (WGS) entry which is preliminary data.</text>
</comment>
<dbReference type="InterPro" id="IPR021458">
    <property type="entry name" value="Rv0495c"/>
</dbReference>
<keyword evidence="3" id="KW-1185">Reference proteome</keyword>
<dbReference type="EMBL" id="JARGDL010000014">
    <property type="protein sequence ID" value="MDF1612492.1"/>
    <property type="molecule type" value="Genomic_DNA"/>
</dbReference>
<proteinExistence type="inferred from homology"/>
<organism evidence="2 3">
    <name type="scientific">Stygiobacter electus</name>
    <dbReference type="NCBI Taxonomy" id="3032292"/>
    <lineage>
        <taxon>Bacteria</taxon>
        <taxon>Pseudomonadati</taxon>
        <taxon>Ignavibacteriota</taxon>
        <taxon>Ignavibacteria</taxon>
        <taxon>Ignavibacteriales</taxon>
        <taxon>Melioribacteraceae</taxon>
        <taxon>Stygiobacter</taxon>
    </lineage>
</organism>
<evidence type="ECO:0000313" key="2">
    <source>
        <dbReference type="EMBL" id="MDF1612492.1"/>
    </source>
</evidence>
<name>A0AAE3P161_9BACT</name>